<sequence length="33" mass="3768">MGHPAREPVLVGEVLDDFPVLLALWRSHERRTA</sequence>
<proteinExistence type="predicted"/>
<dbReference type="Proteomes" id="UP000582643">
    <property type="component" value="Unassembled WGS sequence"/>
</dbReference>
<organism evidence="1 2">
    <name type="scientific">Streptomyces nymphaeiformis</name>
    <dbReference type="NCBI Taxonomy" id="2663842"/>
    <lineage>
        <taxon>Bacteria</taxon>
        <taxon>Bacillati</taxon>
        <taxon>Actinomycetota</taxon>
        <taxon>Actinomycetes</taxon>
        <taxon>Kitasatosporales</taxon>
        <taxon>Streptomycetaceae</taxon>
        <taxon>Streptomyces</taxon>
    </lineage>
</organism>
<reference evidence="1 2" key="1">
    <citation type="submission" date="2020-08" db="EMBL/GenBank/DDBJ databases">
        <title>Genomic Encyclopedia of Type Strains, Phase III (KMG-III): the genomes of soil and plant-associated and newly described type strains.</title>
        <authorList>
            <person name="Whitman W."/>
        </authorList>
    </citation>
    <scope>NUCLEOTIDE SEQUENCE [LARGE SCALE GENOMIC DNA]</scope>
    <source>
        <strain evidence="1 2">SFB5A</strain>
    </source>
</reference>
<evidence type="ECO:0000313" key="1">
    <source>
        <dbReference type="EMBL" id="MBB4982447.1"/>
    </source>
</evidence>
<gene>
    <name evidence="1" type="ORF">GGE06_003357</name>
</gene>
<name>A0A7W7TZW3_9ACTN</name>
<dbReference type="AlphaFoldDB" id="A0A7W7TZW3"/>
<keyword evidence="2" id="KW-1185">Reference proteome</keyword>
<protein>
    <submittedName>
        <fullName evidence="1">Uncharacterized protein</fullName>
    </submittedName>
</protein>
<accession>A0A7W7TZW3</accession>
<comment type="caution">
    <text evidence="1">The sequence shown here is derived from an EMBL/GenBank/DDBJ whole genome shotgun (WGS) entry which is preliminary data.</text>
</comment>
<dbReference type="EMBL" id="JACHJY010000004">
    <property type="protein sequence ID" value="MBB4982447.1"/>
    <property type="molecule type" value="Genomic_DNA"/>
</dbReference>
<evidence type="ECO:0000313" key="2">
    <source>
        <dbReference type="Proteomes" id="UP000582643"/>
    </source>
</evidence>